<dbReference type="InterPro" id="IPR036396">
    <property type="entry name" value="Cyt_P450_sf"/>
</dbReference>
<dbReference type="EMBL" id="JAJVDC020000003">
    <property type="protein sequence ID" value="KAL1637484.1"/>
    <property type="molecule type" value="Genomic_DNA"/>
</dbReference>
<accession>A0ABR3TE02</accession>
<organism evidence="8 9">
    <name type="scientific">Neofusicoccum ribis</name>
    <dbReference type="NCBI Taxonomy" id="45134"/>
    <lineage>
        <taxon>Eukaryota</taxon>
        <taxon>Fungi</taxon>
        <taxon>Dikarya</taxon>
        <taxon>Ascomycota</taxon>
        <taxon>Pezizomycotina</taxon>
        <taxon>Dothideomycetes</taxon>
        <taxon>Dothideomycetes incertae sedis</taxon>
        <taxon>Botryosphaeriales</taxon>
        <taxon>Botryosphaeriaceae</taxon>
        <taxon>Neofusicoccum</taxon>
    </lineage>
</organism>
<gene>
    <name evidence="8" type="ORF">SLS56_000622</name>
</gene>
<reference evidence="8 9" key="1">
    <citation type="submission" date="2024-02" db="EMBL/GenBank/DDBJ databases">
        <title>De novo assembly and annotation of 12 fungi associated with fruit tree decline syndrome in Ontario, Canada.</title>
        <authorList>
            <person name="Sulman M."/>
            <person name="Ellouze W."/>
            <person name="Ilyukhin E."/>
        </authorList>
    </citation>
    <scope>NUCLEOTIDE SEQUENCE [LARGE SCALE GENOMIC DNA]</scope>
    <source>
        <strain evidence="8 9">M1-105</strain>
    </source>
</reference>
<dbReference type="Gene3D" id="1.10.630.10">
    <property type="entry name" value="Cytochrome P450"/>
    <property type="match status" value="1"/>
</dbReference>
<dbReference type="PRINTS" id="PR00463">
    <property type="entry name" value="EP450I"/>
</dbReference>
<keyword evidence="9" id="KW-1185">Reference proteome</keyword>
<keyword evidence="6" id="KW-0560">Oxidoreductase</keyword>
<keyword evidence="7" id="KW-0472">Membrane</keyword>
<evidence type="ECO:0000256" key="6">
    <source>
        <dbReference type="RuleBase" id="RU000461"/>
    </source>
</evidence>
<dbReference type="InterPro" id="IPR017972">
    <property type="entry name" value="Cyt_P450_CS"/>
</dbReference>
<comment type="similarity">
    <text evidence="2 6">Belongs to the cytochrome P450 family.</text>
</comment>
<keyword evidence="4 6" id="KW-0479">Metal-binding</keyword>
<keyword evidence="7" id="KW-0812">Transmembrane</keyword>
<sequence>MAIVDSLAHSAAAMNYAIILSLATFLYICCVVVYRLYFHPLAKFPGPLLGKLTSWYATWASLQGKSTRTRHRCLEKYGKVARIGPNELVFGDMQSIKDIYGQSSNPCLKDTAFYDGFSITGTYNVFNTSDRAEHARIRCLQSHGFSLASLLKSEDRVAAIVQRFLAIVERAPQPVDLLAHSRALFFDVVSELSFDRCWGCLAGARLRAALDVDAFINVTALKGMLPWIEWLPTRFVQDAVRARPRLVELARGCVDEFRARVVEGKSSADDDASLLRRMFDARDPETGSAFSDQELMENALIFLQAGTGTSLATALYFVYEVDRHPAVRALLVDEIRAACPDVGRFPRFEELDRLPYLAMVFDEVLRLRGPLPSNLPRRSPGKVIGGHYVPRGTLVANLGWTTHRDPDVFADPLAFRPERWERPTAEMKAMFRPFGTGPRNCIGMHLAKVQVFLMLGALYQRFDVRMDPSMTEEDMVESDRGVLQPSAEKVFVHVTPRKKT</sequence>
<protein>
    <recommendedName>
        <fullName evidence="10">Cytochrome P450 monooxygenase</fullName>
    </recommendedName>
</protein>
<evidence type="ECO:0000256" key="3">
    <source>
        <dbReference type="ARBA" id="ARBA00022617"/>
    </source>
</evidence>
<proteinExistence type="inferred from homology"/>
<evidence type="ECO:0000256" key="7">
    <source>
        <dbReference type="SAM" id="Phobius"/>
    </source>
</evidence>
<keyword evidence="3 6" id="KW-0349">Heme</keyword>
<comment type="caution">
    <text evidence="8">The sequence shown here is derived from an EMBL/GenBank/DDBJ whole genome shotgun (WGS) entry which is preliminary data.</text>
</comment>
<evidence type="ECO:0000256" key="5">
    <source>
        <dbReference type="ARBA" id="ARBA00023004"/>
    </source>
</evidence>
<dbReference type="SUPFAM" id="SSF48264">
    <property type="entry name" value="Cytochrome P450"/>
    <property type="match status" value="1"/>
</dbReference>
<dbReference type="PANTHER" id="PTHR24305:SF210">
    <property type="entry name" value="CYTOCHROME P450 MONOOXYGENASE ASQL-RELATED"/>
    <property type="match status" value="1"/>
</dbReference>
<dbReference type="PRINTS" id="PR00385">
    <property type="entry name" value="P450"/>
</dbReference>
<name>A0ABR3TE02_9PEZI</name>
<evidence type="ECO:0000256" key="4">
    <source>
        <dbReference type="ARBA" id="ARBA00022723"/>
    </source>
</evidence>
<evidence type="ECO:0000256" key="2">
    <source>
        <dbReference type="ARBA" id="ARBA00010617"/>
    </source>
</evidence>
<dbReference type="Proteomes" id="UP001521116">
    <property type="component" value="Unassembled WGS sequence"/>
</dbReference>
<dbReference type="Pfam" id="PF00067">
    <property type="entry name" value="p450"/>
    <property type="match status" value="1"/>
</dbReference>
<dbReference type="PANTHER" id="PTHR24305">
    <property type="entry name" value="CYTOCHROME P450"/>
    <property type="match status" value="1"/>
</dbReference>
<keyword evidence="7" id="KW-1133">Transmembrane helix</keyword>
<evidence type="ECO:0000313" key="8">
    <source>
        <dbReference type="EMBL" id="KAL1637484.1"/>
    </source>
</evidence>
<evidence type="ECO:0000313" key="9">
    <source>
        <dbReference type="Proteomes" id="UP001521116"/>
    </source>
</evidence>
<dbReference type="InterPro" id="IPR050121">
    <property type="entry name" value="Cytochrome_P450_monoxygenase"/>
</dbReference>
<comment type="cofactor">
    <cofactor evidence="1">
        <name>heme</name>
        <dbReference type="ChEBI" id="CHEBI:30413"/>
    </cofactor>
</comment>
<keyword evidence="6" id="KW-0503">Monooxygenase</keyword>
<evidence type="ECO:0000256" key="1">
    <source>
        <dbReference type="ARBA" id="ARBA00001971"/>
    </source>
</evidence>
<dbReference type="InterPro" id="IPR001128">
    <property type="entry name" value="Cyt_P450"/>
</dbReference>
<keyword evidence="5 6" id="KW-0408">Iron</keyword>
<dbReference type="PROSITE" id="PS00086">
    <property type="entry name" value="CYTOCHROME_P450"/>
    <property type="match status" value="1"/>
</dbReference>
<evidence type="ECO:0008006" key="10">
    <source>
        <dbReference type="Google" id="ProtNLM"/>
    </source>
</evidence>
<dbReference type="InterPro" id="IPR002401">
    <property type="entry name" value="Cyt_P450_E_grp-I"/>
</dbReference>
<feature type="transmembrane region" description="Helical" evidence="7">
    <location>
        <begin position="16"/>
        <end position="37"/>
    </location>
</feature>